<name>A0ABM7T337_9CLOT</name>
<dbReference type="Proteomes" id="UP000824633">
    <property type="component" value="Chromosome"/>
</dbReference>
<protein>
    <submittedName>
        <fullName evidence="2">Uncharacterized protein</fullName>
    </submittedName>
</protein>
<dbReference type="EMBL" id="AP024849">
    <property type="protein sequence ID" value="BCZ46353.1"/>
    <property type="molecule type" value="Genomic_DNA"/>
</dbReference>
<proteinExistence type="predicted"/>
<evidence type="ECO:0000313" key="3">
    <source>
        <dbReference type="Proteomes" id="UP000824633"/>
    </source>
</evidence>
<accession>A0ABM7T337</accession>
<evidence type="ECO:0000256" key="1">
    <source>
        <dbReference type="SAM" id="MobiDB-lite"/>
    </source>
</evidence>
<gene>
    <name evidence="2" type="ORF">psyc5s11_24200</name>
</gene>
<keyword evidence="3" id="KW-1185">Reference proteome</keyword>
<reference evidence="3" key="1">
    <citation type="submission" date="2021-07" db="EMBL/GenBank/DDBJ databases">
        <title>Complete genome sequencing of a Clostridium isolate.</title>
        <authorList>
            <person name="Ueki A."/>
            <person name="Tonouchi A."/>
        </authorList>
    </citation>
    <scope>NUCLEOTIDE SEQUENCE [LARGE SCALE GENOMIC DNA]</scope>
    <source>
        <strain evidence="3">C5S11</strain>
    </source>
</reference>
<dbReference type="RefSeq" id="WP_258712446.1">
    <property type="nucleotide sequence ID" value="NZ_AP024849.1"/>
</dbReference>
<organism evidence="2 3">
    <name type="scientific">Clostridium gelidum</name>
    <dbReference type="NCBI Taxonomy" id="704125"/>
    <lineage>
        <taxon>Bacteria</taxon>
        <taxon>Bacillati</taxon>
        <taxon>Bacillota</taxon>
        <taxon>Clostridia</taxon>
        <taxon>Eubacteriales</taxon>
        <taxon>Clostridiaceae</taxon>
        <taxon>Clostridium</taxon>
    </lineage>
</organism>
<evidence type="ECO:0000313" key="2">
    <source>
        <dbReference type="EMBL" id="BCZ46353.1"/>
    </source>
</evidence>
<feature type="region of interest" description="Disordered" evidence="1">
    <location>
        <begin position="1"/>
        <end position="40"/>
    </location>
</feature>
<sequence length="40" mass="4537">MAKNNSDKKKKKSSNTKTGDLSNIETEEKMHMPARGLTRM</sequence>